<dbReference type="KEGG" id="naci:NUH88_07675"/>
<organism evidence="1 2">
    <name type="scientific">Nisaea acidiphila</name>
    <dbReference type="NCBI Taxonomy" id="1862145"/>
    <lineage>
        <taxon>Bacteria</taxon>
        <taxon>Pseudomonadati</taxon>
        <taxon>Pseudomonadota</taxon>
        <taxon>Alphaproteobacteria</taxon>
        <taxon>Rhodospirillales</taxon>
        <taxon>Thalassobaculaceae</taxon>
        <taxon>Nisaea</taxon>
    </lineage>
</organism>
<name>A0A9J7AW34_9PROT</name>
<dbReference type="PANTHER" id="PTHR33986">
    <property type="entry name" value="OS02G0535700 PROTEIN"/>
    <property type="match status" value="1"/>
</dbReference>
<dbReference type="Pfam" id="PF06258">
    <property type="entry name" value="Mito_fiss_Elm1"/>
    <property type="match status" value="1"/>
</dbReference>
<gene>
    <name evidence="1" type="ORF">NUH88_07675</name>
</gene>
<proteinExistence type="predicted"/>
<dbReference type="SUPFAM" id="SSF53756">
    <property type="entry name" value="UDP-Glycosyltransferase/glycogen phosphorylase"/>
    <property type="match status" value="1"/>
</dbReference>
<dbReference type="RefSeq" id="WP_257771135.1">
    <property type="nucleotide sequence ID" value="NZ_CP102480.1"/>
</dbReference>
<evidence type="ECO:0000313" key="1">
    <source>
        <dbReference type="EMBL" id="UUX51567.1"/>
    </source>
</evidence>
<accession>A0A9J7AW34</accession>
<dbReference type="PANTHER" id="PTHR33986:SF15">
    <property type="entry name" value="MITOCHONDRIAL FISSION PROTEIN ELM1"/>
    <property type="match status" value="1"/>
</dbReference>
<sequence length="322" mass="34247">MSLPAGATAWIVSDGTRGMEVQSLALARALGLDPVVKRIRPAPWLRAFPSLGCCRAVPSSAGGDTLAPPWPDLVIGCGRRNAGAVLSIKARSRGRSFAVQIQDPRLDPALFDALVVPEHDPVRGANVVLTTGSLNGIFALDLKNEAKRFEDLIGKLPTPRVLVSVGGPTRRSRVDPALADRFAENLKRLMDSGGGLMMTTSRRTPDHLVRALRELADDSESALLWNGEGENPYLGFLGAADTIVVTSDSVNMTSEACSTGKGVYVADLLRPSGRIGIFQRTLPARGLTRPFSGEAAPFAYDPLRDAELAADGVRRLFAAAGR</sequence>
<dbReference type="Proteomes" id="UP001060336">
    <property type="component" value="Chromosome"/>
</dbReference>
<dbReference type="AlphaFoldDB" id="A0A9J7AW34"/>
<reference evidence="1" key="1">
    <citation type="submission" date="2022-08" db="EMBL/GenBank/DDBJ databases">
        <title>Nisaea acidiphila sp. nov., isolated from a marine algal debris and emended description of the genus Nisaea Urios et al. 2008.</title>
        <authorList>
            <person name="Kwon K."/>
        </authorList>
    </citation>
    <scope>NUCLEOTIDE SEQUENCE</scope>
    <source>
        <strain evidence="1">MEBiC11861</strain>
    </source>
</reference>
<evidence type="ECO:0000313" key="2">
    <source>
        <dbReference type="Proteomes" id="UP001060336"/>
    </source>
</evidence>
<dbReference type="InterPro" id="IPR009367">
    <property type="entry name" value="Elm1-like"/>
</dbReference>
<dbReference type="EMBL" id="CP102480">
    <property type="protein sequence ID" value="UUX51567.1"/>
    <property type="molecule type" value="Genomic_DNA"/>
</dbReference>
<keyword evidence="2" id="KW-1185">Reference proteome</keyword>
<protein>
    <submittedName>
        <fullName evidence="1">Mitochondrial fission ELM1 family protein</fullName>
    </submittedName>
</protein>